<dbReference type="Proteomes" id="UP000278983">
    <property type="component" value="Unassembled WGS sequence"/>
</dbReference>
<dbReference type="EMBL" id="RYYU01000001">
    <property type="protein sequence ID" value="RUL60022.1"/>
    <property type="molecule type" value="Genomic_DNA"/>
</dbReference>
<dbReference type="RefSeq" id="WP_126679117.1">
    <property type="nucleotide sequence ID" value="NZ_RYYU01000001.1"/>
</dbReference>
<name>A0A3S0WL74_9BACT</name>
<keyword evidence="2" id="KW-1185">Reference proteome</keyword>
<sequence>MKRQKLTMGALKRLLALYNGEELTQSETQTRLFDRMKRDGVLIPATQHGARTTFKASSMELLKDFLSEKLSIQDLQSFHDFRFAEVDDMPKTEVAEQVQELRYAKPSPMEGFYVTSVEPIEAQVGGVHFFINPPRGTYMYIYEYKIFSVPRDILIVGVESAETFHRIRRFQNLFPQRKILFVHRHPQGSELGRWLKMLGNQYIHFADYDLISIYNFQNDIFSRIGERASFLVPPNVKELIERGSRKQYDAQQAVYCHMPIVDMRLKPLVELINTQHRCYFPSADFD</sequence>
<comment type="caution">
    <text evidence="1">The sequence shown here is derived from an EMBL/GenBank/DDBJ whole genome shotgun (WGS) entry which is preliminary data.</text>
</comment>
<evidence type="ECO:0000313" key="2">
    <source>
        <dbReference type="Proteomes" id="UP000278983"/>
    </source>
</evidence>
<proteinExistence type="predicted"/>
<protein>
    <submittedName>
        <fullName evidence="1">Uncharacterized protein</fullName>
    </submittedName>
</protein>
<dbReference type="AlphaFoldDB" id="A0A3S0WL74"/>
<dbReference type="OrthoDB" id="9811427at2"/>
<accession>A0A3S0WL74</accession>
<evidence type="ECO:0000313" key="1">
    <source>
        <dbReference type="EMBL" id="RUL60022.1"/>
    </source>
</evidence>
<reference evidence="1 2" key="1">
    <citation type="submission" date="2018-12" db="EMBL/GenBank/DDBJ databases">
        <title>Genome sequencing of Prevotella sp. KCOM 3155 (= JS262).</title>
        <authorList>
            <person name="Kook J.-K."/>
            <person name="Park S.-N."/>
            <person name="Lim Y.K."/>
        </authorList>
    </citation>
    <scope>NUCLEOTIDE SEQUENCE [LARGE SCALE GENOMIC DNA]</scope>
    <source>
        <strain evidence="1 2">KCOM 3155</strain>
    </source>
</reference>
<organism evidence="1 2">
    <name type="scientific">Prevotella koreensis</name>
    <dbReference type="NCBI Taxonomy" id="2490854"/>
    <lineage>
        <taxon>Bacteria</taxon>
        <taxon>Pseudomonadati</taxon>
        <taxon>Bacteroidota</taxon>
        <taxon>Bacteroidia</taxon>
        <taxon>Bacteroidales</taxon>
        <taxon>Prevotellaceae</taxon>
        <taxon>Prevotella</taxon>
    </lineage>
</organism>
<gene>
    <name evidence="1" type="ORF">EHV08_09860</name>
</gene>